<feature type="region of interest" description="Disordered" evidence="1">
    <location>
        <begin position="35"/>
        <end position="198"/>
    </location>
</feature>
<sequence length="198" mass="22142">MIFVNYGCLLIIILSVAGSLAQRFGSNNLNFGQSELQQQGQGTAVVPRWGTRRPRSRLRDQHQSGQSRNQRARQSDERIERQLRQRSGAQRQRCSSGRWNFQSASQLQTQQGQQRQRTEVMPVNNNGFNSGFGNKHRRNDFRDDDGDNFDGARATTIADARDRSAATTTTDLTGTTTASGPGPRRNVNNNPRFAGGNF</sequence>
<protein>
    <submittedName>
        <fullName evidence="3">Uncharacterized protein</fullName>
    </submittedName>
</protein>
<comment type="caution">
    <text evidence="3">The sequence shown here is derived from an EMBL/GenBank/DDBJ whole genome shotgun (WGS) entry which is preliminary data.</text>
</comment>
<keyword evidence="4" id="KW-1185">Reference proteome</keyword>
<evidence type="ECO:0000313" key="3">
    <source>
        <dbReference type="EMBL" id="OQV14900.1"/>
    </source>
</evidence>
<evidence type="ECO:0000256" key="2">
    <source>
        <dbReference type="SAM" id="SignalP"/>
    </source>
</evidence>
<dbReference type="Proteomes" id="UP000192578">
    <property type="component" value="Unassembled WGS sequence"/>
</dbReference>
<dbReference type="AlphaFoldDB" id="A0A1W0WI61"/>
<proteinExistence type="predicted"/>
<gene>
    <name evidence="3" type="ORF">BV898_10932</name>
</gene>
<keyword evidence="2" id="KW-0732">Signal</keyword>
<feature type="compositionally biased region" description="Low complexity" evidence="1">
    <location>
        <begin position="165"/>
        <end position="192"/>
    </location>
</feature>
<name>A0A1W0WI61_HYPEX</name>
<feature type="signal peptide" evidence="2">
    <location>
        <begin position="1"/>
        <end position="21"/>
    </location>
</feature>
<evidence type="ECO:0000256" key="1">
    <source>
        <dbReference type="SAM" id="MobiDB-lite"/>
    </source>
</evidence>
<feature type="compositionally biased region" description="Low complexity" evidence="1">
    <location>
        <begin position="149"/>
        <end position="158"/>
    </location>
</feature>
<reference evidence="4" key="1">
    <citation type="submission" date="2017-01" db="EMBL/GenBank/DDBJ databases">
        <title>Comparative genomics of anhydrobiosis in the tardigrade Hypsibius dujardini.</title>
        <authorList>
            <person name="Yoshida Y."/>
            <person name="Koutsovoulos G."/>
            <person name="Laetsch D."/>
            <person name="Stevens L."/>
            <person name="Kumar S."/>
            <person name="Horikawa D."/>
            <person name="Ishino K."/>
            <person name="Komine S."/>
            <person name="Tomita M."/>
            <person name="Blaxter M."/>
            <person name="Arakawa K."/>
        </authorList>
    </citation>
    <scope>NUCLEOTIDE SEQUENCE [LARGE SCALE GENOMIC DNA]</scope>
    <source>
        <strain evidence="4">Z151</strain>
    </source>
</reference>
<feature type="compositionally biased region" description="Polar residues" evidence="1">
    <location>
        <begin position="85"/>
        <end position="101"/>
    </location>
</feature>
<organism evidence="3 4">
    <name type="scientific">Hypsibius exemplaris</name>
    <name type="common">Freshwater tardigrade</name>
    <dbReference type="NCBI Taxonomy" id="2072580"/>
    <lineage>
        <taxon>Eukaryota</taxon>
        <taxon>Metazoa</taxon>
        <taxon>Ecdysozoa</taxon>
        <taxon>Tardigrada</taxon>
        <taxon>Eutardigrada</taxon>
        <taxon>Parachela</taxon>
        <taxon>Hypsibioidea</taxon>
        <taxon>Hypsibiidae</taxon>
        <taxon>Hypsibius</taxon>
    </lineage>
</organism>
<feature type="compositionally biased region" description="Low complexity" evidence="1">
    <location>
        <begin position="102"/>
        <end position="115"/>
    </location>
</feature>
<evidence type="ECO:0000313" key="4">
    <source>
        <dbReference type="Proteomes" id="UP000192578"/>
    </source>
</evidence>
<feature type="compositionally biased region" description="Basic and acidic residues" evidence="1">
    <location>
        <begin position="73"/>
        <end position="83"/>
    </location>
</feature>
<dbReference type="EMBL" id="MTYJ01000097">
    <property type="protein sequence ID" value="OQV14900.1"/>
    <property type="molecule type" value="Genomic_DNA"/>
</dbReference>
<feature type="chain" id="PRO_5012280481" evidence="2">
    <location>
        <begin position="22"/>
        <end position="198"/>
    </location>
</feature>
<accession>A0A1W0WI61</accession>
<feature type="compositionally biased region" description="Low complexity" evidence="1">
    <location>
        <begin position="124"/>
        <end position="133"/>
    </location>
</feature>